<evidence type="ECO:0000313" key="3">
    <source>
        <dbReference type="Proteomes" id="UP000238338"/>
    </source>
</evidence>
<keyword evidence="1" id="KW-1133">Transmembrane helix</keyword>
<evidence type="ECO:0000313" key="2">
    <source>
        <dbReference type="EMBL" id="PQV59256.1"/>
    </source>
</evidence>
<dbReference type="AlphaFoldDB" id="A0A2S8SEN1"/>
<gene>
    <name evidence="2" type="ORF">LX70_01080</name>
</gene>
<keyword evidence="1" id="KW-0812">Transmembrane</keyword>
<proteinExistence type="predicted"/>
<feature type="transmembrane region" description="Helical" evidence="1">
    <location>
        <begin position="90"/>
        <end position="110"/>
    </location>
</feature>
<accession>A0A2S8SEN1</accession>
<keyword evidence="3" id="KW-1185">Reference proteome</keyword>
<comment type="caution">
    <text evidence="2">The sequence shown here is derived from an EMBL/GenBank/DDBJ whole genome shotgun (WGS) entry which is preliminary data.</text>
</comment>
<reference evidence="2 3" key="1">
    <citation type="submission" date="2018-02" db="EMBL/GenBank/DDBJ databases">
        <title>Genomic Encyclopedia of Archaeal and Bacterial Type Strains, Phase II (KMG-II): from individual species to whole genera.</title>
        <authorList>
            <person name="Goeker M."/>
        </authorList>
    </citation>
    <scope>NUCLEOTIDE SEQUENCE [LARGE SCALE GENOMIC DNA]</scope>
    <source>
        <strain evidence="2 3">DSM 18921</strain>
    </source>
</reference>
<evidence type="ECO:0000256" key="1">
    <source>
        <dbReference type="SAM" id="Phobius"/>
    </source>
</evidence>
<dbReference type="EMBL" id="PVEP01000001">
    <property type="protein sequence ID" value="PQV59256.1"/>
    <property type="molecule type" value="Genomic_DNA"/>
</dbReference>
<dbReference type="OrthoDB" id="7187254at2"/>
<sequence length="261" mass="27513">MDAARPDLAALLIRLHAGALSGPERAKLSERGANDPDIRATLAGWARQDDHLRAAYAGVLDAPLPQMLRDSIAAARRDERLRLRARLARPLRVAAILVLLALGVLAGFVAGRQSALHSPAGSVARDAIAAYATYAADGLPPVERPLTDRAAITAWLSDRLGLPVAPPGLTKAGLHLTGARVLPSENGPVAFLLYEDSAGHRIALTIGRTGMDADDTAFRFAGHDGVENIAWTDGGLTFTVTGQTSQDALRRIAAAVYAQMD</sequence>
<dbReference type="RefSeq" id="WP_105513442.1">
    <property type="nucleotide sequence ID" value="NZ_PVEP01000001.1"/>
</dbReference>
<protein>
    <submittedName>
        <fullName evidence="2">Anti-sigma factor RsiW</fullName>
    </submittedName>
</protein>
<organism evidence="2 3">
    <name type="scientific">Albidovulum denitrificans</name>
    <dbReference type="NCBI Taxonomy" id="404881"/>
    <lineage>
        <taxon>Bacteria</taxon>
        <taxon>Pseudomonadati</taxon>
        <taxon>Pseudomonadota</taxon>
        <taxon>Alphaproteobacteria</taxon>
        <taxon>Rhodobacterales</taxon>
        <taxon>Paracoccaceae</taxon>
        <taxon>Albidovulum</taxon>
    </lineage>
</organism>
<keyword evidence="1" id="KW-0472">Membrane</keyword>
<name>A0A2S8SEN1_9RHOB</name>
<dbReference type="Proteomes" id="UP000238338">
    <property type="component" value="Unassembled WGS sequence"/>
</dbReference>